<dbReference type="EMBL" id="JAUHJQ010000009">
    <property type="protein sequence ID" value="MDN4175050.1"/>
    <property type="molecule type" value="Genomic_DNA"/>
</dbReference>
<feature type="non-terminal residue" evidence="1">
    <location>
        <position position="61"/>
    </location>
</feature>
<sequence>MAKDSRHHAHTVCRAVAKSRTKVRAAATSDLWRMSDDEVAATLLEATRLRAQAEALELRLA</sequence>
<organism evidence="1 2">
    <name type="scientific">Nocardioides oceani</name>
    <dbReference type="NCBI Taxonomy" id="3058369"/>
    <lineage>
        <taxon>Bacteria</taxon>
        <taxon>Bacillati</taxon>
        <taxon>Actinomycetota</taxon>
        <taxon>Actinomycetes</taxon>
        <taxon>Propionibacteriales</taxon>
        <taxon>Nocardioidaceae</taxon>
        <taxon>Nocardioides</taxon>
    </lineage>
</organism>
<dbReference type="Proteomes" id="UP001168620">
    <property type="component" value="Unassembled WGS sequence"/>
</dbReference>
<evidence type="ECO:0000313" key="2">
    <source>
        <dbReference type="Proteomes" id="UP001168620"/>
    </source>
</evidence>
<gene>
    <name evidence="1" type="ORF">QWY28_18950</name>
</gene>
<name>A0ABT8FKQ9_9ACTN</name>
<dbReference type="RefSeq" id="WP_300954163.1">
    <property type="nucleotide sequence ID" value="NZ_JAUHJQ010000009.1"/>
</dbReference>
<accession>A0ABT8FKQ9</accession>
<evidence type="ECO:0000313" key="1">
    <source>
        <dbReference type="EMBL" id="MDN4175050.1"/>
    </source>
</evidence>
<protein>
    <submittedName>
        <fullName evidence="1">Uncharacterized protein</fullName>
    </submittedName>
</protein>
<keyword evidence="2" id="KW-1185">Reference proteome</keyword>
<reference evidence="1" key="1">
    <citation type="submission" date="2023-06" db="EMBL/GenBank/DDBJ databases">
        <title>Draft genome sequence of Nocardioides sp. SOB77.</title>
        <authorList>
            <person name="Zhang G."/>
        </authorList>
    </citation>
    <scope>NUCLEOTIDE SEQUENCE</scope>
    <source>
        <strain evidence="1">SOB77</strain>
    </source>
</reference>
<comment type="caution">
    <text evidence="1">The sequence shown here is derived from an EMBL/GenBank/DDBJ whole genome shotgun (WGS) entry which is preliminary data.</text>
</comment>
<proteinExistence type="predicted"/>